<dbReference type="InterPro" id="IPR036497">
    <property type="entry name" value="GLTP_sf"/>
</dbReference>
<evidence type="ECO:0000259" key="2">
    <source>
        <dbReference type="Pfam" id="PF08718"/>
    </source>
</evidence>
<organism evidence="3 4">
    <name type="scientific">Elysia crispata</name>
    <name type="common">lettuce slug</name>
    <dbReference type="NCBI Taxonomy" id="231223"/>
    <lineage>
        <taxon>Eukaryota</taxon>
        <taxon>Metazoa</taxon>
        <taxon>Spiralia</taxon>
        <taxon>Lophotrochozoa</taxon>
        <taxon>Mollusca</taxon>
        <taxon>Gastropoda</taxon>
        <taxon>Heterobranchia</taxon>
        <taxon>Euthyneura</taxon>
        <taxon>Panpulmonata</taxon>
        <taxon>Sacoglossa</taxon>
        <taxon>Placobranchoidea</taxon>
        <taxon>Plakobranchidae</taxon>
        <taxon>Elysia</taxon>
    </lineage>
</organism>
<dbReference type="Gene3D" id="1.10.3520.10">
    <property type="entry name" value="Glycolipid transfer protein"/>
    <property type="match status" value="1"/>
</dbReference>
<evidence type="ECO:0000313" key="3">
    <source>
        <dbReference type="EMBL" id="KAK3800407.1"/>
    </source>
</evidence>
<gene>
    <name evidence="3" type="ORF">RRG08_052790</name>
</gene>
<evidence type="ECO:0000313" key="4">
    <source>
        <dbReference type="Proteomes" id="UP001283361"/>
    </source>
</evidence>
<comment type="caution">
    <text evidence="3">The sequence shown here is derived from an EMBL/GenBank/DDBJ whole genome shotgun (WGS) entry which is preliminary data.</text>
</comment>
<dbReference type="GO" id="GO:1902387">
    <property type="term" value="F:ceramide 1-phosphate binding"/>
    <property type="evidence" value="ECO:0007669"/>
    <property type="project" value="TreeGrafter"/>
</dbReference>
<keyword evidence="4" id="KW-1185">Reference proteome</keyword>
<feature type="domain" description="Glycolipid transfer protein" evidence="2">
    <location>
        <begin position="59"/>
        <end position="201"/>
    </location>
</feature>
<evidence type="ECO:0000256" key="1">
    <source>
        <dbReference type="SAM" id="SignalP"/>
    </source>
</evidence>
<dbReference type="GO" id="GO:0005829">
    <property type="term" value="C:cytosol"/>
    <property type="evidence" value="ECO:0007669"/>
    <property type="project" value="TreeGrafter"/>
</dbReference>
<dbReference type="Proteomes" id="UP001283361">
    <property type="component" value="Unassembled WGS sequence"/>
</dbReference>
<dbReference type="AlphaFoldDB" id="A0AAE1B6E5"/>
<feature type="signal peptide" evidence="1">
    <location>
        <begin position="1"/>
        <end position="20"/>
    </location>
</feature>
<dbReference type="Pfam" id="PF08718">
    <property type="entry name" value="GLTP"/>
    <property type="match status" value="1"/>
</dbReference>
<proteinExistence type="predicted"/>
<feature type="chain" id="PRO_5042264319" description="Glycolipid transfer protein domain-containing protein" evidence="1">
    <location>
        <begin position="21"/>
        <end position="236"/>
    </location>
</feature>
<dbReference type="GO" id="GO:1902388">
    <property type="term" value="F:ceramide 1-phosphate transfer activity"/>
    <property type="evidence" value="ECO:0007669"/>
    <property type="project" value="TreeGrafter"/>
</dbReference>
<dbReference type="EMBL" id="JAWDGP010000459">
    <property type="protein sequence ID" value="KAK3800407.1"/>
    <property type="molecule type" value="Genomic_DNA"/>
</dbReference>
<dbReference type="PANTHER" id="PTHR10219:SF43">
    <property type="entry name" value="GLYCOLIPID TRANSFER PROTEIN DOMAIN-CONTAINING PROTEIN"/>
    <property type="match status" value="1"/>
</dbReference>
<dbReference type="InterPro" id="IPR014830">
    <property type="entry name" value="Glycolipid_transfer_prot_dom"/>
</dbReference>
<sequence length="236" mass="26909">MGRLGYFLIVLSVVVGSAQGQSYYLFGGIGSSLPFSIDHVKTLFTQSLETDSRGNTVLKLDAYIEAYTELARVFDFFGVVFSFAREDIMSKLTTLNTLRTLDRSRRHHYITFESMFAYEYSNAALLLERPGVSSNRWIHRALRFISRVVEEVKQENSADLTVRVRAHYEEILAPHHSWFVRMAARLALNSFPSREQFLSAIHVTNNAVGMAKLTQAVSVMDQIYDHVQGLYDQYSS</sequence>
<dbReference type="SUPFAM" id="SSF110004">
    <property type="entry name" value="Glycolipid transfer protein, GLTP"/>
    <property type="match status" value="1"/>
</dbReference>
<protein>
    <recommendedName>
        <fullName evidence="2">Glycolipid transfer protein domain-containing protein</fullName>
    </recommendedName>
</protein>
<name>A0AAE1B6E5_9GAST</name>
<dbReference type="PANTHER" id="PTHR10219">
    <property type="entry name" value="GLYCOLIPID TRANSFER PROTEIN-RELATED"/>
    <property type="match status" value="1"/>
</dbReference>
<keyword evidence="1" id="KW-0732">Signal</keyword>
<accession>A0AAE1B6E5</accession>
<reference evidence="3" key="1">
    <citation type="journal article" date="2023" name="G3 (Bethesda)">
        <title>A reference genome for the long-term kleptoplast-retaining sea slug Elysia crispata morphotype clarki.</title>
        <authorList>
            <person name="Eastman K.E."/>
            <person name="Pendleton A.L."/>
            <person name="Shaikh M.A."/>
            <person name="Suttiyut T."/>
            <person name="Ogas R."/>
            <person name="Tomko P."/>
            <person name="Gavelis G."/>
            <person name="Widhalm J.R."/>
            <person name="Wisecaver J.H."/>
        </authorList>
    </citation>
    <scope>NUCLEOTIDE SEQUENCE</scope>
    <source>
        <strain evidence="3">ECLA1</strain>
    </source>
</reference>
<dbReference type="GO" id="GO:0016020">
    <property type="term" value="C:membrane"/>
    <property type="evidence" value="ECO:0007669"/>
    <property type="project" value="TreeGrafter"/>
</dbReference>